<dbReference type="InterPro" id="IPR002223">
    <property type="entry name" value="Kunitz_BPTI"/>
</dbReference>
<keyword evidence="1" id="KW-0472">Membrane</keyword>
<keyword evidence="1" id="KW-0812">Transmembrane</keyword>
<dbReference type="GO" id="GO:0004867">
    <property type="term" value="F:serine-type endopeptidase inhibitor activity"/>
    <property type="evidence" value="ECO:0007669"/>
    <property type="project" value="InterPro"/>
</dbReference>
<dbReference type="SMART" id="SM00131">
    <property type="entry name" value="KU"/>
    <property type="match status" value="1"/>
</dbReference>
<dbReference type="AlphaFoldDB" id="G3MN20"/>
<proteinExistence type="evidence at transcript level"/>
<sequence>MLPIKSGATIQRSIHLLTAFVTFMMPTCFQFVLFCVIGLFVHAWERPKECYEEPDDGGCQRPEIERWYYDPRYGYCGLFLWCGSGANTNNYGNCASCMTECTNHPEPERACKEIIGAP</sequence>
<evidence type="ECO:0000256" key="1">
    <source>
        <dbReference type="SAM" id="Phobius"/>
    </source>
</evidence>
<dbReference type="PROSITE" id="PS50279">
    <property type="entry name" value="BPTI_KUNITZ_2"/>
    <property type="match status" value="1"/>
</dbReference>
<organism evidence="3">
    <name type="scientific">Amblyomma maculatum</name>
    <name type="common">Gulf Coast tick</name>
    <dbReference type="NCBI Taxonomy" id="34609"/>
    <lineage>
        <taxon>Eukaryota</taxon>
        <taxon>Metazoa</taxon>
        <taxon>Ecdysozoa</taxon>
        <taxon>Arthropoda</taxon>
        <taxon>Chelicerata</taxon>
        <taxon>Arachnida</taxon>
        <taxon>Acari</taxon>
        <taxon>Parasitiformes</taxon>
        <taxon>Ixodida</taxon>
        <taxon>Ixodoidea</taxon>
        <taxon>Ixodidae</taxon>
        <taxon>Amblyomminae</taxon>
        <taxon>Amblyomma</taxon>
    </lineage>
</organism>
<reference evidence="3" key="1">
    <citation type="journal article" date="2011" name="PLoS ONE">
        <title>A deep insight into the sialotranscriptome of the gulf coast tick, Amblyomma maculatum.</title>
        <authorList>
            <person name="Karim S."/>
            <person name="Singh P."/>
            <person name="Ribeiro J.M."/>
        </authorList>
    </citation>
    <scope>NUCLEOTIDE SEQUENCE</scope>
    <source>
        <tissue evidence="3">Salivary gland</tissue>
    </source>
</reference>
<dbReference type="SUPFAM" id="SSF57362">
    <property type="entry name" value="BPTI-like"/>
    <property type="match status" value="1"/>
</dbReference>
<accession>G3MN20</accession>
<evidence type="ECO:0000259" key="2">
    <source>
        <dbReference type="PROSITE" id="PS50279"/>
    </source>
</evidence>
<dbReference type="Gene3D" id="4.10.410.10">
    <property type="entry name" value="Pancreatic trypsin inhibitor Kunitz domain"/>
    <property type="match status" value="1"/>
</dbReference>
<keyword evidence="1" id="KW-1133">Transmembrane helix</keyword>
<dbReference type="InterPro" id="IPR036880">
    <property type="entry name" value="Kunitz_BPTI_sf"/>
</dbReference>
<protein>
    <recommendedName>
        <fullName evidence="2">BPTI/Kunitz inhibitor domain-containing protein</fullName>
    </recommendedName>
</protein>
<name>G3MN20_AMBMU</name>
<feature type="transmembrane region" description="Helical" evidence="1">
    <location>
        <begin position="20"/>
        <end position="41"/>
    </location>
</feature>
<evidence type="ECO:0000313" key="3">
    <source>
        <dbReference type="EMBL" id="AEO34888.1"/>
    </source>
</evidence>
<dbReference type="Pfam" id="PF00014">
    <property type="entry name" value="Kunitz_BPTI"/>
    <property type="match status" value="1"/>
</dbReference>
<dbReference type="EMBL" id="JO843271">
    <property type="protein sequence ID" value="AEO34888.1"/>
    <property type="molecule type" value="mRNA"/>
</dbReference>
<feature type="domain" description="BPTI/Kunitz inhibitor" evidence="2">
    <location>
        <begin position="50"/>
        <end position="101"/>
    </location>
</feature>